<name>A0A9P6T5E6_9BASI</name>
<dbReference type="EMBL" id="MU167688">
    <property type="protein sequence ID" value="KAG0139224.1"/>
    <property type="molecule type" value="Genomic_DNA"/>
</dbReference>
<dbReference type="InterPro" id="IPR011009">
    <property type="entry name" value="Kinase-like_dom_sf"/>
</dbReference>
<keyword evidence="2" id="KW-1185">Reference proteome</keyword>
<dbReference type="OrthoDB" id="68483at2759"/>
<sequence>MVTGKLPFGKVDEPLDLYRSILEDAPEIGEDWEPNLIELICRLLDKDPKSRIKLIEIENCSWIHNSGLLPKLELNKENNNLNIDKKINDTELSKTFKLGLTNTCHGFIEIVKIAKLSNSRKEFLVL</sequence>
<evidence type="ECO:0008006" key="3">
    <source>
        <dbReference type="Google" id="ProtNLM"/>
    </source>
</evidence>
<dbReference type="AlphaFoldDB" id="A0A9P6T5E6"/>
<dbReference type="Gene3D" id="1.10.510.10">
    <property type="entry name" value="Transferase(Phosphotransferase) domain 1"/>
    <property type="match status" value="1"/>
</dbReference>
<organism evidence="1 2">
    <name type="scientific">Cronartium quercuum f. sp. fusiforme G11</name>
    <dbReference type="NCBI Taxonomy" id="708437"/>
    <lineage>
        <taxon>Eukaryota</taxon>
        <taxon>Fungi</taxon>
        <taxon>Dikarya</taxon>
        <taxon>Basidiomycota</taxon>
        <taxon>Pucciniomycotina</taxon>
        <taxon>Pucciniomycetes</taxon>
        <taxon>Pucciniales</taxon>
        <taxon>Coleosporiaceae</taxon>
        <taxon>Cronartium</taxon>
    </lineage>
</organism>
<dbReference type="SUPFAM" id="SSF56112">
    <property type="entry name" value="Protein kinase-like (PK-like)"/>
    <property type="match status" value="1"/>
</dbReference>
<evidence type="ECO:0000313" key="1">
    <source>
        <dbReference type="EMBL" id="KAG0139224.1"/>
    </source>
</evidence>
<dbReference type="Proteomes" id="UP000886653">
    <property type="component" value="Unassembled WGS sequence"/>
</dbReference>
<reference evidence="1" key="1">
    <citation type="submission" date="2013-11" db="EMBL/GenBank/DDBJ databases">
        <title>Genome sequence of the fusiform rust pathogen reveals effectors for host alternation and coevolution with pine.</title>
        <authorList>
            <consortium name="DOE Joint Genome Institute"/>
            <person name="Smith K."/>
            <person name="Pendleton A."/>
            <person name="Kubisiak T."/>
            <person name="Anderson C."/>
            <person name="Salamov A."/>
            <person name="Aerts A."/>
            <person name="Riley R."/>
            <person name="Clum A."/>
            <person name="Lindquist E."/>
            <person name="Ence D."/>
            <person name="Campbell M."/>
            <person name="Kronenberg Z."/>
            <person name="Feau N."/>
            <person name="Dhillon B."/>
            <person name="Hamelin R."/>
            <person name="Burleigh J."/>
            <person name="Smith J."/>
            <person name="Yandell M."/>
            <person name="Nelson C."/>
            <person name="Grigoriev I."/>
            <person name="Davis J."/>
        </authorList>
    </citation>
    <scope>NUCLEOTIDE SEQUENCE</scope>
    <source>
        <strain evidence="1">G11</strain>
    </source>
</reference>
<gene>
    <name evidence="1" type="ORF">CROQUDRAFT_499280</name>
</gene>
<proteinExistence type="predicted"/>
<evidence type="ECO:0000313" key="2">
    <source>
        <dbReference type="Proteomes" id="UP000886653"/>
    </source>
</evidence>
<comment type="caution">
    <text evidence="1">The sequence shown here is derived from an EMBL/GenBank/DDBJ whole genome shotgun (WGS) entry which is preliminary data.</text>
</comment>
<protein>
    <recommendedName>
        <fullName evidence="3">Protein kinase domain-containing protein</fullName>
    </recommendedName>
</protein>
<accession>A0A9P6T5E6</accession>